<evidence type="ECO:0000256" key="1">
    <source>
        <dbReference type="ARBA" id="ARBA00004141"/>
    </source>
</evidence>
<feature type="transmembrane region" description="Helical" evidence="7">
    <location>
        <begin position="391"/>
        <end position="411"/>
    </location>
</feature>
<comment type="caution">
    <text evidence="8">The sequence shown here is derived from an EMBL/GenBank/DDBJ whole genome shotgun (WGS) entry which is preliminary data.</text>
</comment>
<dbReference type="PANTHER" id="PTHR13317:SF4">
    <property type="entry name" value="TRANSMEMBRANE ANTERIOR POSTERIOR TRANSFORMATION PROTEIN 1 HOMOLOG"/>
    <property type="match status" value="1"/>
</dbReference>
<dbReference type="GO" id="GO:0036064">
    <property type="term" value="C:ciliary basal body"/>
    <property type="evidence" value="ECO:0007669"/>
    <property type="project" value="TreeGrafter"/>
</dbReference>
<feature type="transmembrane region" description="Helical" evidence="7">
    <location>
        <begin position="423"/>
        <end position="446"/>
    </location>
</feature>
<comment type="subcellular location">
    <subcellularLocation>
        <location evidence="1">Membrane</location>
        <topology evidence="1">Multi-pass membrane protein</topology>
    </subcellularLocation>
</comment>
<protein>
    <submittedName>
        <fullName evidence="8">Protein TAPT1 isoform X2</fullName>
    </submittedName>
</protein>
<dbReference type="AlphaFoldDB" id="A0A6G0ZIQ2"/>
<evidence type="ECO:0000313" key="9">
    <source>
        <dbReference type="Proteomes" id="UP000478052"/>
    </source>
</evidence>
<feature type="transmembrane region" description="Helical" evidence="7">
    <location>
        <begin position="171"/>
        <end position="193"/>
    </location>
</feature>
<keyword evidence="5 7" id="KW-0472">Membrane</keyword>
<organism evidence="8 9">
    <name type="scientific">Aphis craccivora</name>
    <name type="common">Cowpea aphid</name>
    <dbReference type="NCBI Taxonomy" id="307492"/>
    <lineage>
        <taxon>Eukaryota</taxon>
        <taxon>Metazoa</taxon>
        <taxon>Ecdysozoa</taxon>
        <taxon>Arthropoda</taxon>
        <taxon>Hexapoda</taxon>
        <taxon>Insecta</taxon>
        <taxon>Pterygota</taxon>
        <taxon>Neoptera</taxon>
        <taxon>Paraneoptera</taxon>
        <taxon>Hemiptera</taxon>
        <taxon>Sternorrhyncha</taxon>
        <taxon>Aphidomorpha</taxon>
        <taxon>Aphidoidea</taxon>
        <taxon>Aphididae</taxon>
        <taxon>Aphidini</taxon>
        <taxon>Aphis</taxon>
        <taxon>Aphis</taxon>
    </lineage>
</organism>
<dbReference type="InterPro" id="IPR008010">
    <property type="entry name" value="Tatp1"/>
</dbReference>
<evidence type="ECO:0000313" key="8">
    <source>
        <dbReference type="EMBL" id="KAF0770668.1"/>
    </source>
</evidence>
<evidence type="ECO:0000256" key="3">
    <source>
        <dbReference type="ARBA" id="ARBA00022692"/>
    </source>
</evidence>
<feature type="transmembrane region" description="Helical" evidence="7">
    <location>
        <begin position="235"/>
        <end position="260"/>
    </location>
</feature>
<accession>A0A6G0ZIQ2</accession>
<keyword evidence="9" id="KW-1185">Reference proteome</keyword>
<dbReference type="GO" id="GO:0045724">
    <property type="term" value="P:positive regulation of cilium assembly"/>
    <property type="evidence" value="ECO:0007669"/>
    <property type="project" value="TreeGrafter"/>
</dbReference>
<evidence type="ECO:0000256" key="4">
    <source>
        <dbReference type="ARBA" id="ARBA00022989"/>
    </source>
</evidence>
<keyword evidence="3 7" id="KW-0812">Transmembrane</keyword>
<evidence type="ECO:0000256" key="2">
    <source>
        <dbReference type="ARBA" id="ARBA00008803"/>
    </source>
</evidence>
<dbReference type="PANTHER" id="PTHR13317">
    <property type="entry name" value="TRANSMEMBRANE ANTERIOR POSTERIOR TRANSFORMATION PROTEIN 1 HOMOLOG"/>
    <property type="match status" value="1"/>
</dbReference>
<keyword evidence="4 7" id="KW-1133">Transmembrane helix</keyword>
<sequence>MGKVESATKKSNNSGTCSTLLESNSPDLRYPFIFCYLQYSTVVSSVSLYNFRAYVKFLNPKFDMFLFPTASLWDFIRVEFKRGYSLENDEKEFSDRREKVYTFMKIPLEVERFMFYGFCQCADSFLFVYTFLPLRALVALKSLIFNTISKFKDKHKKRRLSAAETCDLLKMAVLISCSMMLLPCDTSMMYHVIKSQSVGDRLFSSFGQDILDALFWTATEPKNSRREHFGVLPHFIIAVFYVFLHSILVLCQATTLNVAINSSHKALLAIMMSNNFVELKGSVFKKFDKTNLFQLSCSDVRERFHLFILLLIVVVQTMKEYQWTSESFWELMLDCIYVMVSEMLIDWTKHAFITRFNEINLSVYSDYILSFAYDTAQSRHRKAFTDHSDLVARRMGFIPIPLGVVMIKVLTRCVSIDGRLASIILLLFTFTCLITLKIVNLIYILGKACKLIDLHKTSLIKNHHIINGISCQDMATSPMRPSIRKKQSWSDNKENKPSPLIDVPPLGPTPMFANSNVDIKEACLNTQILEDIMESDLTHSDSDLNLSMIRDADTLSTKSA</sequence>
<evidence type="ECO:0000256" key="5">
    <source>
        <dbReference type="ARBA" id="ARBA00023136"/>
    </source>
</evidence>
<feature type="region of interest" description="Disordered" evidence="6">
    <location>
        <begin position="482"/>
        <end position="506"/>
    </location>
</feature>
<dbReference type="OrthoDB" id="29023at2759"/>
<dbReference type="Proteomes" id="UP000478052">
    <property type="component" value="Unassembled WGS sequence"/>
</dbReference>
<dbReference type="EMBL" id="VUJU01000399">
    <property type="protein sequence ID" value="KAF0770668.1"/>
    <property type="molecule type" value="Genomic_DNA"/>
</dbReference>
<proteinExistence type="inferred from homology"/>
<dbReference type="Pfam" id="PF05346">
    <property type="entry name" value="DUF747"/>
    <property type="match status" value="1"/>
</dbReference>
<dbReference type="GO" id="GO:0005789">
    <property type="term" value="C:endoplasmic reticulum membrane"/>
    <property type="evidence" value="ECO:0007669"/>
    <property type="project" value="TreeGrafter"/>
</dbReference>
<gene>
    <name evidence="8" type="ORF">FWK35_00007231</name>
</gene>
<name>A0A6G0ZIQ2_APHCR</name>
<evidence type="ECO:0000256" key="7">
    <source>
        <dbReference type="SAM" id="Phobius"/>
    </source>
</evidence>
<evidence type="ECO:0000256" key="6">
    <source>
        <dbReference type="SAM" id="MobiDB-lite"/>
    </source>
</evidence>
<comment type="similarity">
    <text evidence="2">Belongs to the TAPT1 family.</text>
</comment>
<feature type="transmembrane region" description="Helical" evidence="7">
    <location>
        <begin position="30"/>
        <end position="51"/>
    </location>
</feature>
<reference evidence="8 9" key="1">
    <citation type="submission" date="2019-08" db="EMBL/GenBank/DDBJ databases">
        <title>Whole genome of Aphis craccivora.</title>
        <authorList>
            <person name="Voronova N.V."/>
            <person name="Shulinski R.S."/>
            <person name="Bandarenka Y.V."/>
            <person name="Zhorov D.G."/>
            <person name="Warner D."/>
        </authorList>
    </citation>
    <scope>NUCLEOTIDE SEQUENCE [LARGE SCALE GENOMIC DNA]</scope>
    <source>
        <strain evidence="8">180601</strain>
        <tissue evidence="8">Whole Body</tissue>
    </source>
</reference>